<accession>A0ABN2JCX6</accession>
<protein>
    <submittedName>
        <fullName evidence="1">Uncharacterized protein</fullName>
    </submittedName>
</protein>
<sequence length="72" mass="7906">MTAFVHKVIRTLSTNATLGSVALLSDFIRLGKVNTAVTRWTRVRRGTKEKRQMQYGLCSQLPALSITGVSLG</sequence>
<evidence type="ECO:0000313" key="1">
    <source>
        <dbReference type="EMBL" id="GAA1722743.1"/>
    </source>
</evidence>
<organism evidence="1 2">
    <name type="scientific">Fodinicola feengrottensis</name>
    <dbReference type="NCBI Taxonomy" id="435914"/>
    <lineage>
        <taxon>Bacteria</taxon>
        <taxon>Bacillati</taxon>
        <taxon>Actinomycetota</taxon>
        <taxon>Actinomycetes</taxon>
        <taxon>Mycobacteriales</taxon>
        <taxon>Fodinicola</taxon>
    </lineage>
</organism>
<keyword evidence="2" id="KW-1185">Reference proteome</keyword>
<comment type="caution">
    <text evidence="1">The sequence shown here is derived from an EMBL/GenBank/DDBJ whole genome shotgun (WGS) entry which is preliminary data.</text>
</comment>
<dbReference type="EMBL" id="BAAANY010000055">
    <property type="protein sequence ID" value="GAA1722743.1"/>
    <property type="molecule type" value="Genomic_DNA"/>
</dbReference>
<evidence type="ECO:0000313" key="2">
    <source>
        <dbReference type="Proteomes" id="UP001500618"/>
    </source>
</evidence>
<reference evidence="1 2" key="1">
    <citation type="journal article" date="2019" name="Int. J. Syst. Evol. Microbiol.">
        <title>The Global Catalogue of Microorganisms (GCM) 10K type strain sequencing project: providing services to taxonomists for standard genome sequencing and annotation.</title>
        <authorList>
            <consortium name="The Broad Institute Genomics Platform"/>
            <consortium name="The Broad Institute Genome Sequencing Center for Infectious Disease"/>
            <person name="Wu L."/>
            <person name="Ma J."/>
        </authorList>
    </citation>
    <scope>NUCLEOTIDE SEQUENCE [LARGE SCALE GENOMIC DNA]</scope>
    <source>
        <strain evidence="1 2">JCM 14718</strain>
    </source>
</reference>
<gene>
    <name evidence="1" type="ORF">GCM10009765_83400</name>
</gene>
<name>A0ABN2JCX6_9ACTN</name>
<proteinExistence type="predicted"/>
<dbReference type="Proteomes" id="UP001500618">
    <property type="component" value="Unassembled WGS sequence"/>
</dbReference>